<reference evidence="2" key="1">
    <citation type="submission" date="2023-04" db="EMBL/GenBank/DDBJ databases">
        <title>Phytophthora fragariaefolia NBRC 109709.</title>
        <authorList>
            <person name="Ichikawa N."/>
            <person name="Sato H."/>
            <person name="Tonouchi N."/>
        </authorList>
    </citation>
    <scope>NUCLEOTIDE SEQUENCE</scope>
    <source>
        <strain evidence="2">NBRC 109709</strain>
    </source>
</reference>
<comment type="caution">
    <text evidence="2">The sequence shown here is derived from an EMBL/GenBank/DDBJ whole genome shotgun (WGS) entry which is preliminary data.</text>
</comment>
<evidence type="ECO:0000313" key="2">
    <source>
        <dbReference type="EMBL" id="GMF44527.1"/>
    </source>
</evidence>
<feature type="region of interest" description="Disordered" evidence="1">
    <location>
        <begin position="1"/>
        <end position="25"/>
    </location>
</feature>
<dbReference type="Proteomes" id="UP001165121">
    <property type="component" value="Unassembled WGS sequence"/>
</dbReference>
<dbReference type="EMBL" id="BSXT01001695">
    <property type="protein sequence ID" value="GMF44527.1"/>
    <property type="molecule type" value="Genomic_DNA"/>
</dbReference>
<feature type="compositionally biased region" description="Polar residues" evidence="1">
    <location>
        <begin position="15"/>
        <end position="24"/>
    </location>
</feature>
<organism evidence="2 3">
    <name type="scientific">Phytophthora fragariaefolia</name>
    <dbReference type="NCBI Taxonomy" id="1490495"/>
    <lineage>
        <taxon>Eukaryota</taxon>
        <taxon>Sar</taxon>
        <taxon>Stramenopiles</taxon>
        <taxon>Oomycota</taxon>
        <taxon>Peronosporomycetes</taxon>
        <taxon>Peronosporales</taxon>
        <taxon>Peronosporaceae</taxon>
        <taxon>Phytophthora</taxon>
    </lineage>
</organism>
<proteinExistence type="predicted"/>
<protein>
    <submittedName>
        <fullName evidence="2">Unnamed protein product</fullName>
    </submittedName>
</protein>
<sequence length="103" mass="11395">MLDEDEFDSLKRAGSNKSLPQSSPMKKMKCELVESVKTLTSKLVAPASSCVDDILKTHQMIAHVEDRIETIKAKGGSTAMLKVSLSMYREKLCDMEIAFSKAI</sequence>
<dbReference type="OrthoDB" id="119909at2759"/>
<name>A0A9W6XS67_9STRA</name>
<evidence type="ECO:0000256" key="1">
    <source>
        <dbReference type="SAM" id="MobiDB-lite"/>
    </source>
</evidence>
<accession>A0A9W6XS67</accession>
<gene>
    <name evidence="2" type="ORF">Pfra01_001554700</name>
</gene>
<keyword evidence="3" id="KW-1185">Reference proteome</keyword>
<dbReference type="AlphaFoldDB" id="A0A9W6XS67"/>
<evidence type="ECO:0000313" key="3">
    <source>
        <dbReference type="Proteomes" id="UP001165121"/>
    </source>
</evidence>